<dbReference type="GO" id="GO:0004984">
    <property type="term" value="F:olfactory receptor activity"/>
    <property type="evidence" value="ECO:0007669"/>
    <property type="project" value="InterPro"/>
</dbReference>
<keyword evidence="4" id="KW-0552">Olfaction</keyword>
<keyword evidence="8" id="KW-0807">Transducer</keyword>
<dbReference type="GO" id="GO:0007165">
    <property type="term" value="P:signal transduction"/>
    <property type="evidence" value="ECO:0007669"/>
    <property type="project" value="UniProtKB-KW"/>
</dbReference>
<dbReference type="EMBL" id="GACR01000016">
    <property type="protein sequence ID" value="JAA74444.1"/>
    <property type="molecule type" value="mRNA"/>
</dbReference>
<evidence type="ECO:0000256" key="6">
    <source>
        <dbReference type="ARBA" id="ARBA00023136"/>
    </source>
</evidence>
<protein>
    <submittedName>
        <fullName evidence="10">Odorant receptor 43</fullName>
    </submittedName>
</protein>
<evidence type="ECO:0000256" key="8">
    <source>
        <dbReference type="ARBA" id="ARBA00023224"/>
    </source>
</evidence>
<keyword evidence="9" id="KW-0732">Signal</keyword>
<comment type="subcellular location">
    <subcellularLocation>
        <location evidence="1">Membrane</location>
        <topology evidence="1">Multi-pass membrane protein</topology>
    </subcellularLocation>
</comment>
<evidence type="ECO:0000256" key="5">
    <source>
        <dbReference type="ARBA" id="ARBA00022989"/>
    </source>
</evidence>
<dbReference type="GO" id="GO:0005886">
    <property type="term" value="C:plasma membrane"/>
    <property type="evidence" value="ECO:0007669"/>
    <property type="project" value="TreeGrafter"/>
</dbReference>
<keyword evidence="3" id="KW-0812">Transmembrane</keyword>
<proteinExistence type="evidence at transcript level"/>
<dbReference type="PANTHER" id="PTHR21137">
    <property type="entry name" value="ODORANT RECEPTOR"/>
    <property type="match status" value="1"/>
</dbReference>
<dbReference type="InterPro" id="IPR004117">
    <property type="entry name" value="7tm6_olfct_rcpt"/>
</dbReference>
<keyword evidence="7 10" id="KW-0675">Receptor</keyword>
<keyword evidence="5" id="KW-1133">Transmembrane helix</keyword>
<dbReference type="Pfam" id="PF02949">
    <property type="entry name" value="7tm_6"/>
    <property type="match status" value="1"/>
</dbReference>
<evidence type="ECO:0000256" key="2">
    <source>
        <dbReference type="ARBA" id="ARBA00022606"/>
    </source>
</evidence>
<evidence type="ECO:0000256" key="9">
    <source>
        <dbReference type="SAM" id="SignalP"/>
    </source>
</evidence>
<evidence type="ECO:0000256" key="7">
    <source>
        <dbReference type="ARBA" id="ARBA00023170"/>
    </source>
</evidence>
<gene>
    <name evidence="10" type="primary">ItypOR43</name>
</gene>
<evidence type="ECO:0000313" key="10">
    <source>
        <dbReference type="EMBL" id="JAA74444.1"/>
    </source>
</evidence>
<evidence type="ECO:0000256" key="1">
    <source>
        <dbReference type="ARBA" id="ARBA00004141"/>
    </source>
</evidence>
<name>M3V894_IPSTY</name>
<feature type="signal peptide" evidence="9">
    <location>
        <begin position="1"/>
        <end position="26"/>
    </location>
</feature>
<feature type="chain" id="PRO_5004041315" evidence="9">
    <location>
        <begin position="27"/>
        <end position="323"/>
    </location>
</feature>
<dbReference type="GO" id="GO:0005549">
    <property type="term" value="F:odorant binding"/>
    <property type="evidence" value="ECO:0007669"/>
    <property type="project" value="InterPro"/>
</dbReference>
<evidence type="ECO:0000256" key="3">
    <source>
        <dbReference type="ARBA" id="ARBA00022692"/>
    </source>
</evidence>
<sequence length="323" mass="37054">MDAALALMKNITFVAVVVFKTVVVQSDAIVKLVKAASVEEEKIRNLTDQAIRKIYKSNVDYCNRVTKVIITYLYGSGTIYVLDGLYKSYTYYENHPNVKPEDPKPHTVLFWFPFDHNRYYKIAIAYESFHIFQTLNYNGVAQSVVSSVMVFLKIELKVLQHHIRAIQGGSRDYQKVLIKCAIKHQQIIQWVNDFNNNFRFIILFEYSMISLTLATILIDILQGTKICFNATFFALNFTQLFVLAWNANQISDESSISISDALYACSWYEFDKTTQDFVLFMTLRCKKPLNISNGPFGYINMDAALSRVKLAYTVVSVLSTSTK</sequence>
<dbReference type="PANTHER" id="PTHR21137:SF40">
    <property type="entry name" value="ODORANT RECEPTOR 56A"/>
    <property type="match status" value="1"/>
</dbReference>
<keyword evidence="2" id="KW-0716">Sensory transduction</keyword>
<keyword evidence="6" id="KW-0472">Membrane</keyword>
<evidence type="ECO:0000256" key="4">
    <source>
        <dbReference type="ARBA" id="ARBA00022725"/>
    </source>
</evidence>
<reference evidence="10" key="1">
    <citation type="journal article" date="2013" name="BMC Genomics">
        <title>Antennal transcriptome analysis of the chemosensory gene families in the tree killing bark beetles, Ips typographus and Dendroctonus ponderosae (Coleoptera: Curculionidae: Scolytinae).</title>
        <authorList>
            <person name="Andersson M.N."/>
            <person name="Grosse-Wilde E."/>
            <person name="Keeling C.I."/>
            <person name="Bengtsson J.M."/>
            <person name="Yuen M.M."/>
            <person name="Li M."/>
            <person name="Hillbur Y."/>
            <person name="Bohlmann J."/>
            <person name="Hansson B.S."/>
            <person name="Schlyter F."/>
        </authorList>
    </citation>
    <scope>NUCLEOTIDE SEQUENCE</scope>
</reference>
<accession>M3V894</accession>
<organism evidence="10">
    <name type="scientific">Ips typographus</name>
    <name type="common">European spruce bark beetle</name>
    <dbReference type="NCBI Taxonomy" id="55986"/>
    <lineage>
        <taxon>Eukaryota</taxon>
        <taxon>Metazoa</taxon>
        <taxon>Ecdysozoa</taxon>
        <taxon>Arthropoda</taxon>
        <taxon>Hexapoda</taxon>
        <taxon>Insecta</taxon>
        <taxon>Pterygota</taxon>
        <taxon>Neoptera</taxon>
        <taxon>Endopterygota</taxon>
        <taxon>Coleoptera</taxon>
        <taxon>Polyphaga</taxon>
        <taxon>Cucujiformia</taxon>
        <taxon>Curculionidae</taxon>
        <taxon>Scolytinae</taxon>
        <taxon>Ips</taxon>
    </lineage>
</organism>
<dbReference type="AlphaFoldDB" id="M3V894"/>